<keyword evidence="2" id="KW-0648">Protein biosynthesis</keyword>
<reference evidence="6 8" key="1">
    <citation type="journal article" date="2011" name="Science">
        <title>Comparative functional genomics of the fission yeasts.</title>
        <authorList>
            <person name="Rhind N."/>
            <person name="Chen Z."/>
            <person name="Yassour M."/>
            <person name="Thompson D.A."/>
            <person name="Haas B.J."/>
            <person name="Habib N."/>
            <person name="Wapinski I."/>
            <person name="Roy S."/>
            <person name="Lin M.F."/>
            <person name="Heiman D.I."/>
            <person name="Young S.K."/>
            <person name="Furuya K."/>
            <person name="Guo Y."/>
            <person name="Pidoux A."/>
            <person name="Chen H.M."/>
            <person name="Robbertse B."/>
            <person name="Goldberg J.M."/>
            <person name="Aoki K."/>
            <person name="Bayne E.H."/>
            <person name="Berlin A.M."/>
            <person name="Desjardins C.A."/>
            <person name="Dobbs E."/>
            <person name="Dukaj L."/>
            <person name="Fan L."/>
            <person name="FitzGerald M.G."/>
            <person name="French C."/>
            <person name="Gujja S."/>
            <person name="Hansen K."/>
            <person name="Keifenheim D."/>
            <person name="Levin J.Z."/>
            <person name="Mosher R.A."/>
            <person name="Mueller C.A."/>
            <person name="Pfiffner J."/>
            <person name="Priest M."/>
            <person name="Russ C."/>
            <person name="Smialowska A."/>
            <person name="Swoboda P."/>
            <person name="Sykes S.M."/>
            <person name="Vaughn M."/>
            <person name="Vengrova S."/>
            <person name="Yoder R."/>
            <person name="Zeng Q."/>
            <person name="Allshire R."/>
            <person name="Baulcombe D."/>
            <person name="Birren B.W."/>
            <person name="Brown W."/>
            <person name="Ekwall K."/>
            <person name="Kellis M."/>
            <person name="Leatherwood J."/>
            <person name="Levin H."/>
            <person name="Margalit H."/>
            <person name="Martienssen R."/>
            <person name="Nieduszynski C.A."/>
            <person name="Spatafora J.W."/>
            <person name="Friedman N."/>
            <person name="Dalgaard J.Z."/>
            <person name="Baumann P."/>
            <person name="Niki H."/>
            <person name="Regev A."/>
            <person name="Nusbaum C."/>
        </authorList>
    </citation>
    <scope>NUCLEOTIDE SEQUENCE [LARGE SCALE GENOMIC DNA]</scope>
    <source>
        <strain evidence="8">yFS275 / FY16936</strain>
    </source>
</reference>
<dbReference type="PANTHER" id="PTHR43261:SF1">
    <property type="entry name" value="RIBOSOME-RELEASING FACTOR 2, MITOCHONDRIAL"/>
    <property type="match status" value="1"/>
</dbReference>
<dbReference type="OMA" id="GPQFTFP"/>
<dbReference type="GO" id="GO:0005759">
    <property type="term" value="C:mitochondrial matrix"/>
    <property type="evidence" value="ECO:0007669"/>
    <property type="project" value="UniProtKB-ARBA"/>
</dbReference>
<evidence type="ECO:0000256" key="4">
    <source>
        <dbReference type="ARBA" id="ARBA00023134"/>
    </source>
</evidence>
<dbReference type="GO" id="GO:0005525">
    <property type="term" value="F:GTP binding"/>
    <property type="evidence" value="ECO:0007669"/>
    <property type="project" value="UniProtKB-KW"/>
</dbReference>
<dbReference type="CDD" id="cd16262">
    <property type="entry name" value="EFG_III"/>
    <property type="match status" value="1"/>
</dbReference>
<dbReference type="Proteomes" id="UP000001744">
    <property type="component" value="Unassembled WGS sequence"/>
</dbReference>
<proteinExistence type="predicted"/>
<dbReference type="OrthoDB" id="198619at2759"/>
<dbReference type="SUPFAM" id="SSF54980">
    <property type="entry name" value="EF-G C-terminal domain-like"/>
    <property type="match status" value="2"/>
</dbReference>
<dbReference type="Gene3D" id="3.30.70.870">
    <property type="entry name" value="Elongation Factor G (Translational Gtpase), domain 3"/>
    <property type="match status" value="1"/>
</dbReference>
<dbReference type="CDD" id="cd01886">
    <property type="entry name" value="EF-G"/>
    <property type="match status" value="1"/>
</dbReference>
<name>B6K7Y9_SCHJY</name>
<sequence>MKRFMKRYSKLQLCIRRFASNSVSCTTEKIRNVGIVAHVDAGKTTVVERMLYFSGYTKQLGNVDSGNTVMDYLRRERQRGITINAAAITFPWNEDYRINLIDTPGHADFSFEVERSIAVLDGTVTLLDAGAGVEIQTKAVWAQAAARNIPSIMFVNKLDKAGANFGQVIHSIHSKLNAKTMVLQLPIYRNVDESSFCGIVDVVNAKAYIWDRNSGNDGTVVNIGDVPEAMRGEYERARSALVLSLADCDESICDAYLENENALAVHPVQLRSAIRSATVSQKLVPVLCGSALHSIGVQPLMDSIVNYLPSPIDRIRSLKLNVQDSMQMLCASVFKVVHSPERGILAYVRIHTGTLRRGMRLLNTRSGDSERVMRLYRVFADVLDETDQLELGTVGIVGGGKHFSTGDVLISAPSRGCGPDLNLSAEVFQQSCRVNIPEPMCMATLLPKTVKDEKPMLKALECITREDPSIRYIRDEGTDEWLLQGLGEMHLEITFDRLVQDFGVNAELGKVRVALKEAPVQGTSIDTTYSLFDEDSDNQIQKASITLVLSARETAHDSSCSFENLKELPAGLKDIITLKQVNEALKTGAFGGLFHGPLMGLPLQNVQLSVRSCVIEGFPEPYPVLCQLAFKVTKKALNELYQANRNAFLLMEPYMKVHIQVSEQYVGTIIKDLVGKRGGTVEQILDAKITTEASNPDLQDAYIPSQRLGNTHGQLPNGFNPPHMFRDKHIIAKAPMQLLFNYSSVLRRLSAGQAVCRLEKDTFAPVTHDRERYFREEIN</sequence>
<dbReference type="Gene3D" id="2.40.30.10">
    <property type="entry name" value="Translation factors"/>
    <property type="match status" value="1"/>
</dbReference>
<organism evidence="6 8">
    <name type="scientific">Schizosaccharomyces japonicus (strain yFS275 / FY16936)</name>
    <name type="common">Fission yeast</name>
    <dbReference type="NCBI Taxonomy" id="402676"/>
    <lineage>
        <taxon>Eukaryota</taxon>
        <taxon>Fungi</taxon>
        <taxon>Dikarya</taxon>
        <taxon>Ascomycota</taxon>
        <taxon>Taphrinomycotina</taxon>
        <taxon>Schizosaccharomycetes</taxon>
        <taxon>Schizosaccharomycetales</taxon>
        <taxon>Schizosaccharomycetaceae</taxon>
        <taxon>Schizosaccharomyces</taxon>
    </lineage>
</organism>
<dbReference type="GO" id="GO:0032790">
    <property type="term" value="P:ribosome disassembly"/>
    <property type="evidence" value="ECO:0000318"/>
    <property type="project" value="GO_Central"/>
</dbReference>
<dbReference type="Gene3D" id="3.30.70.240">
    <property type="match status" value="1"/>
</dbReference>
<keyword evidence="8" id="KW-1185">Reference proteome</keyword>
<dbReference type="Pfam" id="PF00679">
    <property type="entry name" value="EFG_C"/>
    <property type="match status" value="1"/>
</dbReference>
<dbReference type="InterPro" id="IPR009022">
    <property type="entry name" value="EFG_III"/>
</dbReference>
<dbReference type="PRINTS" id="PR00315">
    <property type="entry name" value="ELONGATNFCT"/>
</dbReference>
<accession>B6K7Y9</accession>
<evidence type="ECO:0000259" key="5">
    <source>
        <dbReference type="PROSITE" id="PS51722"/>
    </source>
</evidence>
<dbReference type="STRING" id="402676.B6K7Y9"/>
<dbReference type="NCBIfam" id="TIGR00231">
    <property type="entry name" value="small_GTP"/>
    <property type="match status" value="1"/>
</dbReference>
<dbReference type="InterPro" id="IPR053905">
    <property type="entry name" value="EF-G-like_DII"/>
</dbReference>
<evidence type="ECO:0000313" key="6">
    <source>
        <dbReference type="EMBL" id="EEB09643.2"/>
    </source>
</evidence>
<dbReference type="eggNOG" id="KOG0465">
    <property type="taxonomic scope" value="Eukaryota"/>
</dbReference>
<dbReference type="PROSITE" id="PS00301">
    <property type="entry name" value="G_TR_1"/>
    <property type="match status" value="1"/>
</dbReference>
<dbReference type="InterPro" id="IPR009000">
    <property type="entry name" value="Transl_B-barrel_sf"/>
</dbReference>
<evidence type="ECO:0000256" key="3">
    <source>
        <dbReference type="ARBA" id="ARBA00023128"/>
    </source>
</evidence>
<evidence type="ECO:0000256" key="1">
    <source>
        <dbReference type="ARBA" id="ARBA00022741"/>
    </source>
</evidence>
<dbReference type="VEuPathDB" id="FungiDB:SJAG_04862"/>
<dbReference type="InterPro" id="IPR000795">
    <property type="entry name" value="T_Tr_GTP-bd_dom"/>
</dbReference>
<keyword evidence="6" id="KW-0251">Elongation factor</keyword>
<keyword evidence="1" id="KW-0547">Nucleotide-binding</keyword>
<dbReference type="AlphaFoldDB" id="B6K7Y9"/>
<keyword evidence="3" id="KW-0496">Mitochondrion</keyword>
<dbReference type="InterPro" id="IPR031157">
    <property type="entry name" value="G_TR_CS"/>
</dbReference>
<dbReference type="GO" id="GO:0003746">
    <property type="term" value="F:translation elongation factor activity"/>
    <property type="evidence" value="ECO:0007669"/>
    <property type="project" value="UniProtKB-KW"/>
</dbReference>
<dbReference type="GO" id="GO:0032543">
    <property type="term" value="P:mitochondrial translation"/>
    <property type="evidence" value="ECO:0000318"/>
    <property type="project" value="GO_Central"/>
</dbReference>
<gene>
    <name evidence="7" type="primary">gfm2</name>
    <name evidence="7" type="synonym">mef2</name>
    <name evidence="6" type="ORF">SJAG_04862</name>
</gene>
<dbReference type="FunFam" id="3.40.50.300:FF:000514">
    <property type="entry name" value="Ribosome-releasing factor 2, mitochondrial"/>
    <property type="match status" value="1"/>
</dbReference>
<dbReference type="Pfam" id="PF00009">
    <property type="entry name" value="GTP_EFTU"/>
    <property type="match status" value="1"/>
</dbReference>
<dbReference type="EMBL" id="KE651167">
    <property type="protein sequence ID" value="EEB09643.2"/>
    <property type="molecule type" value="Genomic_DNA"/>
</dbReference>
<dbReference type="Gene3D" id="3.40.50.300">
    <property type="entry name" value="P-loop containing nucleotide triphosphate hydrolases"/>
    <property type="match status" value="1"/>
</dbReference>
<dbReference type="PROSITE" id="PS51722">
    <property type="entry name" value="G_TR_2"/>
    <property type="match status" value="1"/>
</dbReference>
<dbReference type="InterPro" id="IPR005225">
    <property type="entry name" value="Small_GTP-bd"/>
</dbReference>
<keyword evidence="4" id="KW-0342">GTP-binding</keyword>
<evidence type="ECO:0000313" key="7">
    <source>
        <dbReference type="JaponicusDB" id="SJAG_04862"/>
    </source>
</evidence>
<dbReference type="GO" id="GO:0003924">
    <property type="term" value="F:GTPase activity"/>
    <property type="evidence" value="ECO:0000318"/>
    <property type="project" value="GO_Central"/>
</dbReference>
<dbReference type="JaponicusDB" id="SJAG_04862">
    <property type="gene designation" value="gfm2"/>
</dbReference>
<evidence type="ECO:0000256" key="2">
    <source>
        <dbReference type="ARBA" id="ARBA00022917"/>
    </source>
</evidence>
<dbReference type="InterPro" id="IPR000640">
    <property type="entry name" value="EFG_V-like"/>
</dbReference>
<dbReference type="PANTHER" id="PTHR43261">
    <property type="entry name" value="TRANSLATION ELONGATION FACTOR G-RELATED"/>
    <property type="match status" value="1"/>
</dbReference>
<dbReference type="Pfam" id="PF14492">
    <property type="entry name" value="EFG_III"/>
    <property type="match status" value="1"/>
</dbReference>
<dbReference type="SMART" id="SM00838">
    <property type="entry name" value="EFG_C"/>
    <property type="match status" value="1"/>
</dbReference>
<dbReference type="InterPro" id="IPR035647">
    <property type="entry name" value="EFG_III/V"/>
</dbReference>
<feature type="domain" description="Tr-type G" evidence="5">
    <location>
        <begin position="28"/>
        <end position="312"/>
    </location>
</feature>
<dbReference type="GeneID" id="7050785"/>
<dbReference type="InterPro" id="IPR027417">
    <property type="entry name" value="P-loop_NTPase"/>
</dbReference>
<dbReference type="RefSeq" id="XP_002175936.2">
    <property type="nucleotide sequence ID" value="XM_002175900.2"/>
</dbReference>
<dbReference type="SUPFAM" id="SSF52540">
    <property type="entry name" value="P-loop containing nucleoside triphosphate hydrolases"/>
    <property type="match status" value="1"/>
</dbReference>
<protein>
    <submittedName>
        <fullName evidence="6">Translation elongation factor G</fullName>
    </submittedName>
</protein>
<dbReference type="HOGENOM" id="CLU_002794_4_1_1"/>
<dbReference type="SUPFAM" id="SSF50447">
    <property type="entry name" value="Translation proteins"/>
    <property type="match status" value="1"/>
</dbReference>
<dbReference type="InterPro" id="IPR041095">
    <property type="entry name" value="EFG_II"/>
</dbReference>
<evidence type="ECO:0000313" key="8">
    <source>
        <dbReference type="Proteomes" id="UP000001744"/>
    </source>
</evidence>
<dbReference type="Pfam" id="PF22042">
    <property type="entry name" value="EF-G_D2"/>
    <property type="match status" value="1"/>
</dbReference>